<dbReference type="EMBL" id="CP023702">
    <property type="protein sequence ID" value="QEU76503.1"/>
    <property type="molecule type" value="Genomic_DNA"/>
</dbReference>
<gene>
    <name evidence="1" type="ORF">CP967_11520</name>
</gene>
<dbReference type="Proteomes" id="UP000326178">
    <property type="component" value="Chromosome"/>
</dbReference>
<proteinExistence type="predicted"/>
<dbReference type="AlphaFoldDB" id="A0A5J6FJW1"/>
<name>A0A5J6FJW1_9ACTN</name>
<accession>A0A5J6FJW1</accession>
<reference evidence="1 2" key="1">
    <citation type="submission" date="2017-09" db="EMBL/GenBank/DDBJ databases">
        <authorList>
            <person name="Lee N."/>
            <person name="Cho B.-K."/>
        </authorList>
    </citation>
    <scope>NUCLEOTIDE SEQUENCE [LARGE SCALE GENOMIC DNA]</scope>
    <source>
        <strain evidence="1 2">ATCC 12769</strain>
    </source>
</reference>
<evidence type="ECO:0000313" key="2">
    <source>
        <dbReference type="Proteomes" id="UP000326178"/>
    </source>
</evidence>
<sequence>MSEHLGAGPERSAVSSASVVTGPPLTHRVWRTPAHALVLGPCADNGPYGYLTHLQLSCTPLDCAPGLPPEGDREALEKWIEAHIDW</sequence>
<organism evidence="1 2">
    <name type="scientific">Streptomyces nitrosporeus</name>
    <dbReference type="NCBI Taxonomy" id="28894"/>
    <lineage>
        <taxon>Bacteria</taxon>
        <taxon>Bacillati</taxon>
        <taxon>Actinomycetota</taxon>
        <taxon>Actinomycetes</taxon>
        <taxon>Kitasatosporales</taxon>
        <taxon>Streptomycetaceae</taxon>
        <taxon>Streptomyces</taxon>
    </lineage>
</organism>
<dbReference type="OrthoDB" id="4195992at2"/>
<protein>
    <submittedName>
        <fullName evidence="1">Uncharacterized protein</fullName>
    </submittedName>
</protein>
<keyword evidence="2" id="KW-1185">Reference proteome</keyword>
<evidence type="ECO:0000313" key="1">
    <source>
        <dbReference type="EMBL" id="QEU76503.1"/>
    </source>
</evidence>
<dbReference type="KEGG" id="snk:CP967_11520"/>